<evidence type="ECO:0000256" key="1">
    <source>
        <dbReference type="SAM" id="MobiDB-lite"/>
    </source>
</evidence>
<proteinExistence type="predicted"/>
<organism evidence="2">
    <name type="scientific">Tanacetum cinerariifolium</name>
    <name type="common">Dalmatian daisy</name>
    <name type="synonym">Chrysanthemum cinerariifolium</name>
    <dbReference type="NCBI Taxonomy" id="118510"/>
    <lineage>
        <taxon>Eukaryota</taxon>
        <taxon>Viridiplantae</taxon>
        <taxon>Streptophyta</taxon>
        <taxon>Embryophyta</taxon>
        <taxon>Tracheophyta</taxon>
        <taxon>Spermatophyta</taxon>
        <taxon>Magnoliopsida</taxon>
        <taxon>eudicotyledons</taxon>
        <taxon>Gunneridae</taxon>
        <taxon>Pentapetalae</taxon>
        <taxon>asterids</taxon>
        <taxon>campanulids</taxon>
        <taxon>Asterales</taxon>
        <taxon>Asteraceae</taxon>
        <taxon>Asteroideae</taxon>
        <taxon>Anthemideae</taxon>
        <taxon>Anthemidinae</taxon>
        <taxon>Tanacetum</taxon>
    </lineage>
</organism>
<accession>A0A699U672</accession>
<sequence>MCKSVVELKYHLEEVFKAANDRLDWHNPKGKPYPHDLSNLLPLIQNERGHQVIPWDYFINNDLEYLKGGSSSQKYTTSITKTKAADYGQVKSQPKSSDKASYAEEHGQKVDDLDDQTHEEFNIGNDDVTPVRETLEDAS</sequence>
<feature type="non-terminal residue" evidence="2">
    <location>
        <position position="139"/>
    </location>
</feature>
<dbReference type="AlphaFoldDB" id="A0A699U672"/>
<protein>
    <submittedName>
        <fullName evidence="2">Uncharacterized protein</fullName>
    </submittedName>
</protein>
<reference evidence="2" key="1">
    <citation type="journal article" date="2019" name="Sci. Rep.">
        <title>Draft genome of Tanacetum cinerariifolium, the natural source of mosquito coil.</title>
        <authorList>
            <person name="Yamashiro T."/>
            <person name="Shiraishi A."/>
            <person name="Satake H."/>
            <person name="Nakayama K."/>
        </authorList>
    </citation>
    <scope>NUCLEOTIDE SEQUENCE</scope>
</reference>
<dbReference type="EMBL" id="BKCJ011296127">
    <property type="protein sequence ID" value="GFD16866.1"/>
    <property type="molecule type" value="Genomic_DNA"/>
</dbReference>
<gene>
    <name evidence="2" type="ORF">Tci_888835</name>
</gene>
<feature type="region of interest" description="Disordered" evidence="1">
    <location>
        <begin position="81"/>
        <end position="139"/>
    </location>
</feature>
<comment type="caution">
    <text evidence="2">The sequence shown here is derived from an EMBL/GenBank/DDBJ whole genome shotgun (WGS) entry which is preliminary data.</text>
</comment>
<evidence type="ECO:0000313" key="2">
    <source>
        <dbReference type="EMBL" id="GFD16866.1"/>
    </source>
</evidence>
<feature type="compositionally biased region" description="Basic and acidic residues" evidence="1">
    <location>
        <begin position="129"/>
        <end position="139"/>
    </location>
</feature>
<feature type="compositionally biased region" description="Basic and acidic residues" evidence="1">
    <location>
        <begin position="96"/>
        <end position="121"/>
    </location>
</feature>
<name>A0A699U672_TANCI</name>